<comment type="caution">
    <text evidence="1">The sequence shown here is derived from an EMBL/GenBank/DDBJ whole genome shotgun (WGS) entry which is preliminary data.</text>
</comment>
<reference evidence="2" key="1">
    <citation type="journal article" date="2023" name="Nat. Plants">
        <title>Single-cell RNA sequencing provides a high-resolution roadmap for understanding the multicellular compartmentation of specialized metabolism.</title>
        <authorList>
            <person name="Sun S."/>
            <person name="Shen X."/>
            <person name="Li Y."/>
            <person name="Li Y."/>
            <person name="Wang S."/>
            <person name="Li R."/>
            <person name="Zhang H."/>
            <person name="Shen G."/>
            <person name="Guo B."/>
            <person name="Wei J."/>
            <person name="Xu J."/>
            <person name="St-Pierre B."/>
            <person name="Chen S."/>
            <person name="Sun C."/>
        </authorList>
    </citation>
    <scope>NUCLEOTIDE SEQUENCE [LARGE SCALE GENOMIC DNA]</scope>
</reference>
<evidence type="ECO:0000313" key="2">
    <source>
        <dbReference type="Proteomes" id="UP001060085"/>
    </source>
</evidence>
<dbReference type="EMBL" id="CM044707">
    <property type="protein sequence ID" value="KAI5654202.1"/>
    <property type="molecule type" value="Genomic_DNA"/>
</dbReference>
<protein>
    <submittedName>
        <fullName evidence="1">Uncharacterized protein</fullName>
    </submittedName>
</protein>
<evidence type="ECO:0000313" key="1">
    <source>
        <dbReference type="EMBL" id="KAI5654202.1"/>
    </source>
</evidence>
<gene>
    <name evidence="1" type="ORF">M9H77_31389</name>
</gene>
<sequence length="197" mass="21480">MSYDKEDTSNIENDMVEESHIHKVKEDAYHVASSNGPGLIITTVQLKENDKDNNYVEWTKAIRLALRTIRGRGSSGRRALGCASFGAQRTGLDSNRQGSNAAAGLHGGSSGTASIKGEHGSGDSSNGSNKFGNFPNLSYEQWSKLLTLLDTSNPTQTDALAGMETLWILDSGCFYHMTGRKDFLKFNCHSSIHCWTT</sequence>
<name>A0ACC0A179_CATRO</name>
<organism evidence="1 2">
    <name type="scientific">Catharanthus roseus</name>
    <name type="common">Madagascar periwinkle</name>
    <name type="synonym">Vinca rosea</name>
    <dbReference type="NCBI Taxonomy" id="4058"/>
    <lineage>
        <taxon>Eukaryota</taxon>
        <taxon>Viridiplantae</taxon>
        <taxon>Streptophyta</taxon>
        <taxon>Embryophyta</taxon>
        <taxon>Tracheophyta</taxon>
        <taxon>Spermatophyta</taxon>
        <taxon>Magnoliopsida</taxon>
        <taxon>eudicotyledons</taxon>
        <taxon>Gunneridae</taxon>
        <taxon>Pentapetalae</taxon>
        <taxon>asterids</taxon>
        <taxon>lamiids</taxon>
        <taxon>Gentianales</taxon>
        <taxon>Apocynaceae</taxon>
        <taxon>Rauvolfioideae</taxon>
        <taxon>Vinceae</taxon>
        <taxon>Catharanthinae</taxon>
        <taxon>Catharanthus</taxon>
    </lineage>
</organism>
<accession>A0ACC0A179</accession>
<dbReference type="Proteomes" id="UP001060085">
    <property type="component" value="Linkage Group LG07"/>
</dbReference>
<keyword evidence="2" id="KW-1185">Reference proteome</keyword>
<proteinExistence type="predicted"/>